<dbReference type="Gene3D" id="3.40.50.300">
    <property type="entry name" value="P-loop containing nucleotide triphosphate hydrolases"/>
    <property type="match status" value="1"/>
</dbReference>
<dbReference type="PANTHER" id="PTHR13308">
    <property type="entry name" value="NEDD4-BINDING PROTEIN 2-LIKE 1"/>
    <property type="match status" value="1"/>
</dbReference>
<dbReference type="Proteomes" id="UP000654075">
    <property type="component" value="Unassembled WGS sequence"/>
</dbReference>
<feature type="region of interest" description="Disordered" evidence="2">
    <location>
        <begin position="492"/>
        <end position="526"/>
    </location>
</feature>
<dbReference type="InterPro" id="IPR002048">
    <property type="entry name" value="EF_hand_dom"/>
</dbReference>
<feature type="compositionally biased region" description="Basic and acidic residues" evidence="2">
    <location>
        <begin position="504"/>
        <end position="526"/>
    </location>
</feature>
<organism evidence="4 5">
    <name type="scientific">Polarella glacialis</name>
    <name type="common">Dinoflagellate</name>
    <dbReference type="NCBI Taxonomy" id="89957"/>
    <lineage>
        <taxon>Eukaryota</taxon>
        <taxon>Sar</taxon>
        <taxon>Alveolata</taxon>
        <taxon>Dinophyceae</taxon>
        <taxon>Suessiales</taxon>
        <taxon>Suessiaceae</taxon>
        <taxon>Polarella</taxon>
    </lineage>
</organism>
<feature type="region of interest" description="Disordered" evidence="2">
    <location>
        <begin position="1"/>
        <end position="87"/>
    </location>
</feature>
<proteinExistence type="predicted"/>
<feature type="domain" description="EF-hand" evidence="3">
    <location>
        <begin position="404"/>
        <end position="429"/>
    </location>
</feature>
<feature type="compositionally biased region" description="Low complexity" evidence="2">
    <location>
        <begin position="1"/>
        <end position="10"/>
    </location>
</feature>
<feature type="coiled-coil region" evidence="1">
    <location>
        <begin position="226"/>
        <end position="350"/>
    </location>
</feature>
<evidence type="ECO:0000259" key="3">
    <source>
        <dbReference type="PROSITE" id="PS50222"/>
    </source>
</evidence>
<sequence>MRPARPASASRQRRTPGNGEHLASSAREKAKESADAPSTANIRKEGSPQRGSPPASLKLSPGRRTIRPRSAQPQRTSARPPSRVWESPLDAGRRCHFLQQECTELKLAANTTSKDTMRMRTRYMVLERELQKRERQLRSLITLSQNGGGLSMDLIERLREERNMLPLFQRKIKDLHGQIEERDTEIKRIKRDPQFTRIIELQVEYASWQHETRRLESLLQEPHSDAATSKREIEVHSQRVAKLEAELAEVERKRDSLVDDLGSMVDDHSSSKSLYTEKQVTLSRQQDETRDLAIEFKQLLQERKKAETIEDEVAQMEITKTRHVSELRSLSQSLQTAAELAKKRDQLSAEPVASPAAPRSTIREAVLQSDLPPVPAGFLSNHLWWLRRSAANCGGNGSLFARLNAADKDNDGVISRPELLAAMEDWGSCPVPPEQAVSALLAILPSRSELESSIHWLEVLVALERLGSATSSSSKAAPPKVSLPEIRPLRAFSLGGNPSLGKKQRGEPWREALEEEQEKKDEKDEKDWYEKALEEEPEKGKGGQKNTDSCSNLACLKKPLQLAAAPLFPTMSYNRLSFIGLKFMAPAVEDKLWIDSTEHEGSLVWMQWGKSHSDTPVQWWYADYDGVQKDGVHTMKWTHDIGSQLWKARDVKRNTIYDKSYKEPVENVTMEPEGEVTMEPEEEVTMPVKNKLTIRNRAVALATLNKQIAEIYIELMYMSFVNFFNPLGTLKPRLWEVSQHPPPPAVDWSFCAEHYRFAVEQLGRFHERNQERVQLALSLGVAPLFLDNTSMTCWEMAPYVRAAAAAGYEVQFVEPWELHPEWNKLPFLHERNAGRAAMGKSIDDATLQRMVRRFEPLPAEGALQLVRESEPPERLTSSKPNKNNPITAAQLRRKFKGKK</sequence>
<keyword evidence="5" id="KW-1185">Reference proteome</keyword>
<dbReference type="PROSITE" id="PS50222">
    <property type="entry name" value="EF_HAND_2"/>
    <property type="match status" value="1"/>
</dbReference>
<dbReference type="InterPro" id="IPR027417">
    <property type="entry name" value="P-loop_NTPase"/>
</dbReference>
<comment type="caution">
    <text evidence="4">The sequence shown here is derived from an EMBL/GenBank/DDBJ whole genome shotgun (WGS) entry which is preliminary data.</text>
</comment>
<feature type="region of interest" description="Disordered" evidence="2">
    <location>
        <begin position="862"/>
        <end position="899"/>
    </location>
</feature>
<dbReference type="InterPro" id="IPR018247">
    <property type="entry name" value="EF_Hand_1_Ca_BS"/>
</dbReference>
<evidence type="ECO:0000256" key="1">
    <source>
        <dbReference type="SAM" id="Coils"/>
    </source>
</evidence>
<dbReference type="PANTHER" id="PTHR13308:SF40">
    <property type="entry name" value="NEDD4-BINDING PROTEIN 2-LIKE 1"/>
    <property type="match status" value="1"/>
</dbReference>
<name>A0A813GEX6_POLGL</name>
<protein>
    <recommendedName>
        <fullName evidence="3">EF-hand domain-containing protein</fullName>
    </recommendedName>
</protein>
<evidence type="ECO:0000256" key="2">
    <source>
        <dbReference type="SAM" id="MobiDB-lite"/>
    </source>
</evidence>
<dbReference type="AlphaFoldDB" id="A0A813GEX6"/>
<evidence type="ECO:0000313" key="5">
    <source>
        <dbReference type="Proteomes" id="UP000654075"/>
    </source>
</evidence>
<evidence type="ECO:0000313" key="4">
    <source>
        <dbReference type="EMBL" id="CAE8623516.1"/>
    </source>
</evidence>
<gene>
    <name evidence="4" type="ORF">PGLA1383_LOCUS40778</name>
</gene>
<dbReference type="EMBL" id="CAJNNV010028186">
    <property type="protein sequence ID" value="CAE8623516.1"/>
    <property type="molecule type" value="Genomic_DNA"/>
</dbReference>
<keyword evidence="1" id="KW-0175">Coiled coil</keyword>
<feature type="compositionally biased region" description="Polar residues" evidence="2">
    <location>
        <begin position="875"/>
        <end position="887"/>
    </location>
</feature>
<reference evidence="4" key="1">
    <citation type="submission" date="2021-02" db="EMBL/GenBank/DDBJ databases">
        <authorList>
            <person name="Dougan E. K."/>
            <person name="Rhodes N."/>
            <person name="Thang M."/>
            <person name="Chan C."/>
        </authorList>
    </citation>
    <scope>NUCLEOTIDE SEQUENCE</scope>
</reference>
<dbReference type="InterPro" id="IPR026302">
    <property type="entry name" value="NEDD4-bd_p2"/>
</dbReference>
<accession>A0A813GEX6</accession>
<dbReference type="GO" id="GO:0005509">
    <property type="term" value="F:calcium ion binding"/>
    <property type="evidence" value="ECO:0007669"/>
    <property type="project" value="InterPro"/>
</dbReference>
<dbReference type="PROSITE" id="PS00018">
    <property type="entry name" value="EF_HAND_1"/>
    <property type="match status" value="1"/>
</dbReference>